<name>A0A7W7T3I1_9PSEU</name>
<reference evidence="1 2" key="1">
    <citation type="submission" date="2020-08" db="EMBL/GenBank/DDBJ databases">
        <title>Sequencing the genomes of 1000 actinobacteria strains.</title>
        <authorList>
            <person name="Klenk H.-P."/>
        </authorList>
    </citation>
    <scope>NUCLEOTIDE SEQUENCE [LARGE SCALE GENOMIC DNA]</scope>
    <source>
        <strain evidence="1 2">DSM 45084</strain>
    </source>
</reference>
<organism evidence="1 2">
    <name type="scientific">Saccharothrix violaceirubra</name>
    <dbReference type="NCBI Taxonomy" id="413306"/>
    <lineage>
        <taxon>Bacteria</taxon>
        <taxon>Bacillati</taxon>
        <taxon>Actinomycetota</taxon>
        <taxon>Actinomycetes</taxon>
        <taxon>Pseudonocardiales</taxon>
        <taxon>Pseudonocardiaceae</taxon>
        <taxon>Saccharothrix</taxon>
    </lineage>
</organism>
<evidence type="ECO:0008006" key="3">
    <source>
        <dbReference type="Google" id="ProtNLM"/>
    </source>
</evidence>
<dbReference type="AlphaFoldDB" id="A0A7W7T3I1"/>
<evidence type="ECO:0000313" key="2">
    <source>
        <dbReference type="Proteomes" id="UP000542674"/>
    </source>
</evidence>
<dbReference type="InterPro" id="IPR025680">
    <property type="entry name" value="DddI"/>
</dbReference>
<keyword evidence="2" id="KW-1185">Reference proteome</keyword>
<dbReference type="Proteomes" id="UP000542674">
    <property type="component" value="Unassembled WGS sequence"/>
</dbReference>
<dbReference type="Pfam" id="PF14430">
    <property type="entry name" value="Imm1"/>
    <property type="match status" value="1"/>
</dbReference>
<gene>
    <name evidence="1" type="ORF">F4559_002965</name>
</gene>
<sequence length="117" mass="12557">MDEADALIGLVRVESPSAAPVLLDVHLSGDPYAQGSDVGITVDRGVIRYSGPEWPHGVVSAGNASTDGEPRSYFYMGHGREFPANSEVPIDVVRQAVKEFMESSGARPTCVRWQDAP</sequence>
<accession>A0A7W7T3I1</accession>
<dbReference type="EMBL" id="JACHJS010000001">
    <property type="protein sequence ID" value="MBB4965606.1"/>
    <property type="molecule type" value="Genomic_DNA"/>
</dbReference>
<protein>
    <recommendedName>
        <fullName evidence="3">Immunity protein Imm1</fullName>
    </recommendedName>
</protein>
<evidence type="ECO:0000313" key="1">
    <source>
        <dbReference type="EMBL" id="MBB4965606.1"/>
    </source>
</evidence>
<proteinExistence type="predicted"/>
<comment type="caution">
    <text evidence="1">The sequence shown here is derived from an EMBL/GenBank/DDBJ whole genome shotgun (WGS) entry which is preliminary data.</text>
</comment>